<feature type="compositionally biased region" description="Polar residues" evidence="10">
    <location>
        <begin position="86"/>
        <end position="100"/>
    </location>
</feature>
<dbReference type="GO" id="GO:0003700">
    <property type="term" value="F:DNA-binding transcription factor activity"/>
    <property type="evidence" value="ECO:0007669"/>
    <property type="project" value="UniProtKB-UniRule"/>
</dbReference>
<dbReference type="GO" id="GO:0008270">
    <property type="term" value="F:zinc ion binding"/>
    <property type="evidence" value="ECO:0007669"/>
    <property type="project" value="UniProtKB-KW"/>
</dbReference>
<evidence type="ECO:0000313" key="12">
    <source>
        <dbReference type="Proteomes" id="UP000504607"/>
    </source>
</evidence>
<evidence type="ECO:0000256" key="9">
    <source>
        <dbReference type="RuleBase" id="RU369094"/>
    </source>
</evidence>
<dbReference type="RefSeq" id="XP_019708438.1">
    <property type="nucleotide sequence ID" value="XM_019852879.2"/>
</dbReference>
<keyword evidence="3 9" id="KW-0862">Zinc</keyword>
<dbReference type="GO" id="GO:0003677">
    <property type="term" value="F:DNA binding"/>
    <property type="evidence" value="ECO:0007669"/>
    <property type="project" value="UniProtKB-UniRule"/>
</dbReference>
<feature type="domain" description="Dof-type" evidence="11">
    <location>
        <begin position="28"/>
        <end position="82"/>
    </location>
</feature>
<dbReference type="OrthoDB" id="1927254at2759"/>
<feature type="region of interest" description="Disordered" evidence="10">
    <location>
        <begin position="73"/>
        <end position="135"/>
    </location>
</feature>
<dbReference type="InterPro" id="IPR045174">
    <property type="entry name" value="Dof"/>
</dbReference>
<dbReference type="PANTHER" id="PTHR31992:SF321">
    <property type="entry name" value="DOF ZINC FINGER PROTEIN"/>
    <property type="match status" value="1"/>
</dbReference>
<feature type="compositionally biased region" description="Basic and acidic residues" evidence="10">
    <location>
        <begin position="105"/>
        <end position="120"/>
    </location>
</feature>
<dbReference type="InterPro" id="IPR003851">
    <property type="entry name" value="Znf_Dof"/>
</dbReference>
<evidence type="ECO:0000256" key="2">
    <source>
        <dbReference type="ARBA" id="ARBA00022771"/>
    </source>
</evidence>
<keyword evidence="5 8" id="KW-0238">DNA-binding</keyword>
<evidence type="ECO:0000256" key="8">
    <source>
        <dbReference type="PROSITE-ProRule" id="PRU00071"/>
    </source>
</evidence>
<evidence type="ECO:0000256" key="10">
    <source>
        <dbReference type="SAM" id="MobiDB-lite"/>
    </source>
</evidence>
<organism evidence="12 13">
    <name type="scientific">Elaeis guineensis var. tenera</name>
    <name type="common">Oil palm</name>
    <dbReference type="NCBI Taxonomy" id="51953"/>
    <lineage>
        <taxon>Eukaryota</taxon>
        <taxon>Viridiplantae</taxon>
        <taxon>Streptophyta</taxon>
        <taxon>Embryophyta</taxon>
        <taxon>Tracheophyta</taxon>
        <taxon>Spermatophyta</taxon>
        <taxon>Magnoliopsida</taxon>
        <taxon>Liliopsida</taxon>
        <taxon>Arecaceae</taxon>
        <taxon>Arecoideae</taxon>
        <taxon>Cocoseae</taxon>
        <taxon>Elaeidinae</taxon>
        <taxon>Elaeis</taxon>
    </lineage>
</organism>
<dbReference type="Proteomes" id="UP000504607">
    <property type="component" value="Chromosome 9"/>
</dbReference>
<evidence type="ECO:0000256" key="4">
    <source>
        <dbReference type="ARBA" id="ARBA00023015"/>
    </source>
</evidence>
<dbReference type="PROSITE" id="PS50884">
    <property type="entry name" value="ZF_DOF_2"/>
    <property type="match status" value="1"/>
</dbReference>
<dbReference type="Pfam" id="PF02701">
    <property type="entry name" value="Zn_ribbon_Dof"/>
    <property type="match status" value="1"/>
</dbReference>
<name>A0A6J0PMS6_ELAGV</name>
<reference evidence="13" key="1">
    <citation type="submission" date="2025-08" db="UniProtKB">
        <authorList>
            <consortium name="RefSeq"/>
        </authorList>
    </citation>
    <scope>IDENTIFICATION</scope>
</reference>
<keyword evidence="12" id="KW-1185">Reference proteome</keyword>
<comment type="function">
    <text evidence="9">Transcription factor that binds specifically to a 5'-AA[AG]G-3' consensus core sequence.</text>
</comment>
<protein>
    <recommendedName>
        <fullName evidence="9">Dof zinc finger protein</fullName>
    </recommendedName>
</protein>
<evidence type="ECO:0000256" key="7">
    <source>
        <dbReference type="ARBA" id="ARBA00023242"/>
    </source>
</evidence>
<dbReference type="GO" id="GO:0005634">
    <property type="term" value="C:nucleus"/>
    <property type="evidence" value="ECO:0007669"/>
    <property type="project" value="UniProtKB-SubCell"/>
</dbReference>
<evidence type="ECO:0000256" key="1">
    <source>
        <dbReference type="ARBA" id="ARBA00022723"/>
    </source>
</evidence>
<keyword evidence="4 9" id="KW-0805">Transcription regulation</keyword>
<dbReference type="KEGG" id="egu:105052057"/>
<dbReference type="PANTHER" id="PTHR31992">
    <property type="entry name" value="DOF ZINC FINGER PROTEIN DOF1.4-RELATED"/>
    <property type="match status" value="1"/>
</dbReference>
<keyword evidence="6 9" id="KW-0804">Transcription</keyword>
<evidence type="ECO:0000256" key="5">
    <source>
        <dbReference type="ARBA" id="ARBA00023125"/>
    </source>
</evidence>
<dbReference type="PROSITE" id="PS01361">
    <property type="entry name" value="ZF_DOF_1"/>
    <property type="match status" value="1"/>
</dbReference>
<evidence type="ECO:0000259" key="11">
    <source>
        <dbReference type="PROSITE" id="PS50884"/>
    </source>
</evidence>
<dbReference type="InParanoid" id="A0A6J0PMS6"/>
<keyword evidence="2 8" id="KW-0863">Zinc-finger</keyword>
<gene>
    <name evidence="13" type="primary">LOC105052057</name>
</gene>
<keyword evidence="1 9" id="KW-0479">Metal-binding</keyword>
<keyword evidence="7 8" id="KW-0539">Nucleus</keyword>
<dbReference type="AlphaFoldDB" id="A0A6J0PMS6"/>
<evidence type="ECO:0000313" key="13">
    <source>
        <dbReference type="RefSeq" id="XP_019708438.1"/>
    </source>
</evidence>
<sequence>MLSRVLPYPPQRSLMAYHSWKPNMELAPVCPRCDSSNTKFCYYNNYSLTQPRYFCKGCRRYWTKGGTIRNVPVGGGCRKNRRGKSARSQANHPTSLSNLIYDSHGLLDSDRSGHAQHDGMRGSSHHSNKSELPPSEGSAIDLALLYTKFVNQCPVLNSDPAVPELPGEIMDESFSVMGGASTSVMNQMPDQGLNQLGGWEITEARFENQMYPEDSNFSLDPGSSESVTFSSEGVVTGNDVTASDCWTPQPMFPGFQPLLEDDMFHHQDLVIGDCHENADMFGFLQFTEMQQLELQSRFKWQHFDSQPKRLRKRCSISRNESVCHSDAPIGSSKTTLLSDHLGL</sequence>
<evidence type="ECO:0000256" key="3">
    <source>
        <dbReference type="ARBA" id="ARBA00022833"/>
    </source>
</evidence>
<proteinExistence type="predicted"/>
<accession>A0A6J0PMS6</accession>
<evidence type="ECO:0000256" key="6">
    <source>
        <dbReference type="ARBA" id="ARBA00023163"/>
    </source>
</evidence>
<comment type="subcellular location">
    <subcellularLocation>
        <location evidence="8 9">Nucleus</location>
    </subcellularLocation>
</comment>
<dbReference type="GeneID" id="105052057"/>